<name>A0A210PU54_MIZYE</name>
<evidence type="ECO:0000313" key="2">
    <source>
        <dbReference type="EMBL" id="OWF40031.1"/>
    </source>
</evidence>
<gene>
    <name evidence="2" type="ORF">KP79_PYT25141</name>
</gene>
<comment type="caution">
    <text evidence="2">The sequence shown here is derived from an EMBL/GenBank/DDBJ whole genome shotgun (WGS) entry which is preliminary data.</text>
</comment>
<dbReference type="InterPro" id="IPR008906">
    <property type="entry name" value="HATC_C_dom"/>
</dbReference>
<dbReference type="InterPro" id="IPR012337">
    <property type="entry name" value="RNaseH-like_sf"/>
</dbReference>
<feature type="domain" description="HAT C-terminal dimerisation" evidence="1">
    <location>
        <begin position="23"/>
        <end position="80"/>
    </location>
</feature>
<proteinExistence type="predicted"/>
<accession>A0A210PU54</accession>
<reference evidence="2 3" key="1">
    <citation type="journal article" date="2017" name="Nat. Ecol. Evol.">
        <title>Scallop genome provides insights into evolution of bilaterian karyotype and development.</title>
        <authorList>
            <person name="Wang S."/>
            <person name="Zhang J."/>
            <person name="Jiao W."/>
            <person name="Li J."/>
            <person name="Xun X."/>
            <person name="Sun Y."/>
            <person name="Guo X."/>
            <person name="Huan P."/>
            <person name="Dong B."/>
            <person name="Zhang L."/>
            <person name="Hu X."/>
            <person name="Sun X."/>
            <person name="Wang J."/>
            <person name="Zhao C."/>
            <person name="Wang Y."/>
            <person name="Wang D."/>
            <person name="Huang X."/>
            <person name="Wang R."/>
            <person name="Lv J."/>
            <person name="Li Y."/>
            <person name="Zhang Z."/>
            <person name="Liu B."/>
            <person name="Lu W."/>
            <person name="Hui Y."/>
            <person name="Liang J."/>
            <person name="Zhou Z."/>
            <person name="Hou R."/>
            <person name="Li X."/>
            <person name="Liu Y."/>
            <person name="Li H."/>
            <person name="Ning X."/>
            <person name="Lin Y."/>
            <person name="Zhao L."/>
            <person name="Xing Q."/>
            <person name="Dou J."/>
            <person name="Li Y."/>
            <person name="Mao J."/>
            <person name="Guo H."/>
            <person name="Dou H."/>
            <person name="Li T."/>
            <person name="Mu C."/>
            <person name="Jiang W."/>
            <person name="Fu Q."/>
            <person name="Fu X."/>
            <person name="Miao Y."/>
            <person name="Liu J."/>
            <person name="Yu Q."/>
            <person name="Li R."/>
            <person name="Liao H."/>
            <person name="Li X."/>
            <person name="Kong Y."/>
            <person name="Jiang Z."/>
            <person name="Chourrout D."/>
            <person name="Li R."/>
            <person name="Bao Z."/>
        </authorList>
    </citation>
    <scope>NUCLEOTIDE SEQUENCE [LARGE SCALE GENOMIC DNA]</scope>
    <source>
        <strain evidence="2 3">PY_sf001</strain>
    </source>
</reference>
<dbReference type="Proteomes" id="UP000242188">
    <property type="component" value="Unassembled WGS sequence"/>
</dbReference>
<evidence type="ECO:0000313" key="3">
    <source>
        <dbReference type="Proteomes" id="UP000242188"/>
    </source>
</evidence>
<keyword evidence="3" id="KW-1185">Reference proteome</keyword>
<dbReference type="GO" id="GO:0046983">
    <property type="term" value="F:protein dimerization activity"/>
    <property type="evidence" value="ECO:0007669"/>
    <property type="project" value="InterPro"/>
</dbReference>
<dbReference type="AlphaFoldDB" id="A0A210PU54"/>
<sequence>MDFFSFLRATPRKRHQSGLAPKEVEKYLENLCIDMEDDPLSFWQTNSVQYPVLSKLAIKYLTITSSSASVVRLFSLAGKMDSAQTDAV</sequence>
<organism evidence="2 3">
    <name type="scientific">Mizuhopecten yessoensis</name>
    <name type="common">Japanese scallop</name>
    <name type="synonym">Patinopecten yessoensis</name>
    <dbReference type="NCBI Taxonomy" id="6573"/>
    <lineage>
        <taxon>Eukaryota</taxon>
        <taxon>Metazoa</taxon>
        <taxon>Spiralia</taxon>
        <taxon>Lophotrochozoa</taxon>
        <taxon>Mollusca</taxon>
        <taxon>Bivalvia</taxon>
        <taxon>Autobranchia</taxon>
        <taxon>Pteriomorphia</taxon>
        <taxon>Pectinida</taxon>
        <taxon>Pectinoidea</taxon>
        <taxon>Pectinidae</taxon>
        <taxon>Mizuhopecten</taxon>
    </lineage>
</organism>
<dbReference type="SUPFAM" id="SSF53098">
    <property type="entry name" value="Ribonuclease H-like"/>
    <property type="match status" value="1"/>
</dbReference>
<protein>
    <recommendedName>
        <fullName evidence="1">HAT C-terminal dimerisation domain-containing protein</fullName>
    </recommendedName>
</protein>
<dbReference type="Pfam" id="PF05699">
    <property type="entry name" value="Dimer_Tnp_hAT"/>
    <property type="match status" value="1"/>
</dbReference>
<evidence type="ECO:0000259" key="1">
    <source>
        <dbReference type="Pfam" id="PF05699"/>
    </source>
</evidence>
<dbReference type="EMBL" id="NEDP02005492">
    <property type="protein sequence ID" value="OWF40031.1"/>
    <property type="molecule type" value="Genomic_DNA"/>
</dbReference>